<dbReference type="AlphaFoldDB" id="A0A8R1HVF9"/>
<dbReference type="InterPro" id="IPR029021">
    <property type="entry name" value="Prot-tyrosine_phosphatase-like"/>
</dbReference>
<dbReference type="InterPro" id="IPR020422">
    <property type="entry name" value="TYR_PHOSPHATASE_DUAL_dom"/>
</dbReference>
<dbReference type="PROSITE" id="PS50054">
    <property type="entry name" value="TYR_PHOSPHATASE_DUAL"/>
    <property type="match status" value="1"/>
</dbReference>
<feature type="domain" description="Tyrosine-protein phosphatase" evidence="5">
    <location>
        <begin position="187"/>
        <end position="330"/>
    </location>
</feature>
<dbReference type="Pfam" id="PF00782">
    <property type="entry name" value="DSPc"/>
    <property type="match status" value="1"/>
</dbReference>
<dbReference type="GO" id="GO:0033550">
    <property type="term" value="F:MAP kinase tyrosine phosphatase activity"/>
    <property type="evidence" value="ECO:0007669"/>
    <property type="project" value="TreeGrafter"/>
</dbReference>
<evidence type="ECO:0000256" key="1">
    <source>
        <dbReference type="ARBA" id="ARBA00008601"/>
    </source>
</evidence>
<dbReference type="PANTHER" id="PTHR10159:SF519">
    <property type="entry name" value="DUAL SPECIFICITY PROTEIN PHOSPHATASE MPK3"/>
    <property type="match status" value="1"/>
</dbReference>
<organism evidence="7 8">
    <name type="scientific">Caenorhabditis japonica</name>
    <dbReference type="NCBI Taxonomy" id="281687"/>
    <lineage>
        <taxon>Eukaryota</taxon>
        <taxon>Metazoa</taxon>
        <taxon>Ecdysozoa</taxon>
        <taxon>Nematoda</taxon>
        <taxon>Chromadorea</taxon>
        <taxon>Rhabditida</taxon>
        <taxon>Rhabditina</taxon>
        <taxon>Rhabditomorpha</taxon>
        <taxon>Rhabditoidea</taxon>
        <taxon>Rhabditidae</taxon>
        <taxon>Peloderinae</taxon>
        <taxon>Caenorhabditis</taxon>
    </lineage>
</organism>
<comment type="catalytic activity">
    <reaction evidence="4">
        <text>O-phospho-L-threonyl-[protein] + H2O = L-threonyl-[protein] + phosphate</text>
        <dbReference type="Rhea" id="RHEA:47004"/>
        <dbReference type="Rhea" id="RHEA-COMP:11060"/>
        <dbReference type="Rhea" id="RHEA-COMP:11605"/>
        <dbReference type="ChEBI" id="CHEBI:15377"/>
        <dbReference type="ChEBI" id="CHEBI:30013"/>
        <dbReference type="ChEBI" id="CHEBI:43474"/>
        <dbReference type="ChEBI" id="CHEBI:61977"/>
        <dbReference type="EC" id="3.1.3.16"/>
    </reaction>
</comment>
<dbReference type="PRINTS" id="PR01764">
    <property type="entry name" value="MAPKPHPHTASE"/>
</dbReference>
<evidence type="ECO:0000313" key="7">
    <source>
        <dbReference type="EnsemblMetazoa" id="CJA08071.1"/>
    </source>
</evidence>
<evidence type="ECO:0000256" key="4">
    <source>
        <dbReference type="ARBA" id="ARBA00048336"/>
    </source>
</evidence>
<proteinExistence type="inferred from homology"/>
<dbReference type="PANTHER" id="PTHR10159">
    <property type="entry name" value="DUAL SPECIFICITY PROTEIN PHOSPHATASE"/>
    <property type="match status" value="1"/>
</dbReference>
<evidence type="ECO:0000313" key="8">
    <source>
        <dbReference type="Proteomes" id="UP000005237"/>
    </source>
</evidence>
<keyword evidence="2" id="KW-0378">Hydrolase</keyword>
<protein>
    <recommendedName>
        <fullName evidence="9">Protein-serine/threonine phosphatase</fullName>
    </recommendedName>
</protein>
<evidence type="ECO:0000259" key="6">
    <source>
        <dbReference type="PROSITE" id="PS50056"/>
    </source>
</evidence>
<evidence type="ECO:0008006" key="9">
    <source>
        <dbReference type="Google" id="ProtNLM"/>
    </source>
</evidence>
<evidence type="ECO:0000256" key="2">
    <source>
        <dbReference type="ARBA" id="ARBA00022801"/>
    </source>
</evidence>
<dbReference type="SUPFAM" id="SSF52799">
    <property type="entry name" value="(Phosphotyrosine protein) phosphatases II"/>
    <property type="match status" value="1"/>
</dbReference>
<dbReference type="FunFam" id="3.90.190.10:FF:000004">
    <property type="entry name" value="Protein phosphatase Slingshot homolog 2"/>
    <property type="match status" value="1"/>
</dbReference>
<dbReference type="GO" id="GO:0004722">
    <property type="term" value="F:protein serine/threonine phosphatase activity"/>
    <property type="evidence" value="ECO:0007669"/>
    <property type="project" value="UniProtKB-EC"/>
</dbReference>
<dbReference type="Proteomes" id="UP000005237">
    <property type="component" value="Unassembled WGS sequence"/>
</dbReference>
<evidence type="ECO:0000256" key="3">
    <source>
        <dbReference type="ARBA" id="ARBA00022912"/>
    </source>
</evidence>
<reference evidence="7" key="2">
    <citation type="submission" date="2022-06" db="UniProtKB">
        <authorList>
            <consortium name="EnsemblMetazoa"/>
        </authorList>
    </citation>
    <scope>IDENTIFICATION</scope>
    <source>
        <strain evidence="7">DF5081</strain>
    </source>
</reference>
<dbReference type="GO" id="GO:0008330">
    <property type="term" value="F:protein tyrosine/threonine phosphatase activity"/>
    <property type="evidence" value="ECO:0007669"/>
    <property type="project" value="TreeGrafter"/>
</dbReference>
<dbReference type="Gene3D" id="3.90.190.10">
    <property type="entry name" value="Protein tyrosine phosphatase superfamily"/>
    <property type="match status" value="1"/>
</dbReference>
<accession>A0A8R1HVF9</accession>
<name>A0A8R1HVF9_CAEJA</name>
<evidence type="ECO:0000259" key="5">
    <source>
        <dbReference type="PROSITE" id="PS50054"/>
    </source>
</evidence>
<dbReference type="SMART" id="SM00195">
    <property type="entry name" value="DSPc"/>
    <property type="match status" value="1"/>
</dbReference>
<dbReference type="EnsemblMetazoa" id="CJA08071.1">
    <property type="protein sequence ID" value="CJA08071.1"/>
    <property type="gene ID" value="WBGene00127275"/>
</dbReference>
<reference evidence="8" key="1">
    <citation type="submission" date="2010-08" db="EMBL/GenBank/DDBJ databases">
        <authorList>
            <consortium name="Caenorhabditis japonica Sequencing Consortium"/>
            <person name="Wilson R.K."/>
        </authorList>
    </citation>
    <scope>NUCLEOTIDE SEQUENCE [LARGE SCALE GENOMIC DNA]</scope>
    <source>
        <strain evidence="8">DF5081</strain>
    </source>
</reference>
<feature type="domain" description="Tyrosine specific protein phosphatases" evidence="6">
    <location>
        <begin position="250"/>
        <end position="311"/>
    </location>
</feature>
<keyword evidence="3" id="KW-0904">Protein phosphatase</keyword>
<dbReference type="InterPro" id="IPR000387">
    <property type="entry name" value="Tyr_Pase_dom"/>
</dbReference>
<sequence>MQSTTAQPSTSQNGDEITAEQFNQIYHERNVIVLDCRSKGDPIKRANRFFCSVRLPALLQRRLMGGSMRLGTVPDLKDLNNPPDQCPEVLLIPGESESDEQLSTALARNLKTNGYRHFVLAEPVKTLLLQFPTLRDATDENWNTTTTFQMNAMTGGAQAIAQTGPLLNLNQLRLEGEDQGGKQRAEFPVKLTSFLYLGNAETAKNRDILKKHSISHVINVTSNLPNAFEDDPTMRYLRISVDDNSSHNLTKFFPEAISFIEDARQNETACLVHCLAGISRSVTICLAYLMKTEMCNLDSAYEWVQKRNASIAPNFHFMGQLTDYEKMLGLNSNRVGTYPSSAPRSPSCAIEAATVSQHGLEI</sequence>
<dbReference type="PRINTS" id="PR01908">
    <property type="entry name" value="ADSPHPHTASE"/>
</dbReference>
<dbReference type="GO" id="GO:0017017">
    <property type="term" value="F:MAP kinase tyrosine/serine/threonine phosphatase activity"/>
    <property type="evidence" value="ECO:0007669"/>
    <property type="project" value="InterPro"/>
</dbReference>
<dbReference type="PROSITE" id="PS50056">
    <property type="entry name" value="TYR_PHOSPHATASE_2"/>
    <property type="match status" value="1"/>
</dbReference>
<dbReference type="CDD" id="cd14566">
    <property type="entry name" value="DSP_MKP_classII"/>
    <property type="match status" value="1"/>
</dbReference>
<comment type="similarity">
    <text evidence="1">Belongs to the protein-tyrosine phosphatase family. Non-receptor class dual specificity subfamily.</text>
</comment>
<dbReference type="GO" id="GO:0005829">
    <property type="term" value="C:cytosol"/>
    <property type="evidence" value="ECO:0007669"/>
    <property type="project" value="TreeGrafter"/>
</dbReference>
<dbReference type="InterPro" id="IPR008343">
    <property type="entry name" value="MKP"/>
</dbReference>
<keyword evidence="8" id="KW-1185">Reference proteome</keyword>
<dbReference type="InterPro" id="IPR000340">
    <property type="entry name" value="Dual-sp_phosphatase_cat-dom"/>
</dbReference>
<dbReference type="GO" id="GO:0043409">
    <property type="term" value="P:negative regulation of MAPK cascade"/>
    <property type="evidence" value="ECO:0007669"/>
    <property type="project" value="TreeGrafter"/>
</dbReference>